<sequence length="147" mass="16854">MPTLIDCSIFSLSGVKDYTFRPNNGPCAIIAPEKLAQIEYQHSGPCVTLLLLYRTKTRVYIVKVSISIRALAPGISNRKNGEFLFEVVKIDTYCKLPSHKSFMIKKKLAKKQRQNRPIPYWIRMRTDNTIRVVENASKMGSTPFVRF</sequence>
<dbReference type="InterPro" id="IPR023626">
    <property type="entry name" value="Ribosomal_eL39_dom_sf"/>
</dbReference>
<name>A0A9J5W1M4_SOLCO</name>
<keyword evidence="5" id="KW-1185">Reference proteome</keyword>
<protein>
    <recommendedName>
        <fullName evidence="6">60S ribosomal protein L39</fullName>
    </recommendedName>
</protein>
<dbReference type="Gene3D" id="1.10.1620.10">
    <property type="entry name" value="Ribosomal protein L39e"/>
    <property type="match status" value="1"/>
</dbReference>
<dbReference type="EMBL" id="JACXVP010000012">
    <property type="protein sequence ID" value="KAG5569411.1"/>
    <property type="molecule type" value="Genomic_DNA"/>
</dbReference>
<dbReference type="OrthoDB" id="6332053at2759"/>
<keyword evidence="2" id="KW-0689">Ribosomal protein</keyword>
<dbReference type="GO" id="GO:0006412">
    <property type="term" value="P:translation"/>
    <property type="evidence" value="ECO:0007669"/>
    <property type="project" value="InterPro"/>
</dbReference>
<dbReference type="Pfam" id="PF00832">
    <property type="entry name" value="Ribosomal_L39"/>
    <property type="match status" value="1"/>
</dbReference>
<dbReference type="GO" id="GO:0022625">
    <property type="term" value="C:cytosolic large ribosomal subunit"/>
    <property type="evidence" value="ECO:0007669"/>
    <property type="project" value="TreeGrafter"/>
</dbReference>
<dbReference type="SUPFAM" id="SSF48662">
    <property type="entry name" value="Ribosomal protein L39e"/>
    <property type="match status" value="1"/>
</dbReference>
<keyword evidence="3" id="KW-0687">Ribonucleoprotein</keyword>
<dbReference type="GO" id="GO:0003735">
    <property type="term" value="F:structural constituent of ribosome"/>
    <property type="evidence" value="ECO:0007669"/>
    <property type="project" value="InterPro"/>
</dbReference>
<evidence type="ECO:0000256" key="3">
    <source>
        <dbReference type="ARBA" id="ARBA00023274"/>
    </source>
</evidence>
<dbReference type="PANTHER" id="PTHR19970:SF24">
    <property type="entry name" value="60S RIBOSOMAL PROTEIN L39"/>
    <property type="match status" value="1"/>
</dbReference>
<dbReference type="FunFam" id="1.10.1620.10:FF:000001">
    <property type="entry name" value="60S ribosomal protein-like L39"/>
    <property type="match status" value="1"/>
</dbReference>
<dbReference type="InterPro" id="IPR000077">
    <property type="entry name" value="Ribosomal_eL39"/>
</dbReference>
<evidence type="ECO:0008006" key="6">
    <source>
        <dbReference type="Google" id="ProtNLM"/>
    </source>
</evidence>
<comment type="similarity">
    <text evidence="1">Belongs to the eukaryotic ribosomal protein eL39 family.</text>
</comment>
<evidence type="ECO:0000313" key="5">
    <source>
        <dbReference type="Proteomes" id="UP000824120"/>
    </source>
</evidence>
<comment type="caution">
    <text evidence="4">The sequence shown here is derived from an EMBL/GenBank/DDBJ whole genome shotgun (WGS) entry which is preliminary data.</text>
</comment>
<evidence type="ECO:0000256" key="1">
    <source>
        <dbReference type="ARBA" id="ARBA00009339"/>
    </source>
</evidence>
<proteinExistence type="inferred from homology"/>
<accession>A0A9J5W1M4</accession>
<evidence type="ECO:0000256" key="2">
    <source>
        <dbReference type="ARBA" id="ARBA00022980"/>
    </source>
</evidence>
<dbReference type="PANTHER" id="PTHR19970">
    <property type="entry name" value="RIBOSOMAL PROTEIN L39E"/>
    <property type="match status" value="1"/>
</dbReference>
<evidence type="ECO:0000313" key="4">
    <source>
        <dbReference type="EMBL" id="KAG5569411.1"/>
    </source>
</evidence>
<dbReference type="Proteomes" id="UP000824120">
    <property type="component" value="Chromosome 12"/>
</dbReference>
<gene>
    <name evidence="4" type="ORF">H5410_059177</name>
</gene>
<reference evidence="4 5" key="1">
    <citation type="submission" date="2020-09" db="EMBL/GenBank/DDBJ databases">
        <title>De no assembly of potato wild relative species, Solanum commersonii.</title>
        <authorList>
            <person name="Cho K."/>
        </authorList>
    </citation>
    <scope>NUCLEOTIDE SEQUENCE [LARGE SCALE GENOMIC DNA]</scope>
    <source>
        <strain evidence="4">LZ3.2</strain>
        <tissue evidence="4">Leaf</tissue>
    </source>
</reference>
<dbReference type="AlphaFoldDB" id="A0A9J5W1M4"/>
<organism evidence="4 5">
    <name type="scientific">Solanum commersonii</name>
    <name type="common">Commerson's wild potato</name>
    <name type="synonym">Commerson's nightshade</name>
    <dbReference type="NCBI Taxonomy" id="4109"/>
    <lineage>
        <taxon>Eukaryota</taxon>
        <taxon>Viridiplantae</taxon>
        <taxon>Streptophyta</taxon>
        <taxon>Embryophyta</taxon>
        <taxon>Tracheophyta</taxon>
        <taxon>Spermatophyta</taxon>
        <taxon>Magnoliopsida</taxon>
        <taxon>eudicotyledons</taxon>
        <taxon>Gunneridae</taxon>
        <taxon>Pentapetalae</taxon>
        <taxon>asterids</taxon>
        <taxon>lamiids</taxon>
        <taxon>Solanales</taxon>
        <taxon>Solanaceae</taxon>
        <taxon>Solanoideae</taxon>
        <taxon>Solaneae</taxon>
        <taxon>Solanum</taxon>
    </lineage>
</organism>